<dbReference type="HAMAP" id="MF_01147">
    <property type="entry name" value="Lgt"/>
    <property type="match status" value="1"/>
</dbReference>
<dbReference type="EMBL" id="CAEZWT010000024">
    <property type="protein sequence ID" value="CAB4667232.1"/>
    <property type="molecule type" value="Genomic_DNA"/>
</dbReference>
<feature type="transmembrane region" description="Helical" evidence="6">
    <location>
        <begin position="215"/>
        <end position="234"/>
    </location>
</feature>
<keyword evidence="2" id="KW-0808">Transferase</keyword>
<dbReference type="GO" id="GO:0008961">
    <property type="term" value="F:phosphatidylglycerol-prolipoprotein diacylglyceryl transferase activity"/>
    <property type="evidence" value="ECO:0007669"/>
    <property type="project" value="InterPro"/>
</dbReference>
<organism evidence="11">
    <name type="scientific">freshwater metagenome</name>
    <dbReference type="NCBI Taxonomy" id="449393"/>
    <lineage>
        <taxon>unclassified sequences</taxon>
        <taxon>metagenomes</taxon>
        <taxon>ecological metagenomes</taxon>
    </lineage>
</organism>
<dbReference type="PANTHER" id="PTHR30589">
    <property type="entry name" value="PROLIPOPROTEIN DIACYLGLYCERYL TRANSFERASE"/>
    <property type="match status" value="1"/>
</dbReference>
<evidence type="ECO:0000256" key="1">
    <source>
        <dbReference type="ARBA" id="ARBA00022475"/>
    </source>
</evidence>
<feature type="transmembrane region" description="Helical" evidence="6">
    <location>
        <begin position="240"/>
        <end position="261"/>
    </location>
</feature>
<feature type="transmembrane region" description="Helical" evidence="6">
    <location>
        <begin position="184"/>
        <end position="203"/>
    </location>
</feature>
<dbReference type="PROSITE" id="PS01311">
    <property type="entry name" value="LGT"/>
    <property type="match status" value="1"/>
</dbReference>
<dbReference type="InterPro" id="IPR001640">
    <property type="entry name" value="Lgt"/>
</dbReference>
<feature type="transmembrane region" description="Helical" evidence="6">
    <location>
        <begin position="51"/>
        <end position="72"/>
    </location>
</feature>
<dbReference type="EMBL" id="CAFBQL010000001">
    <property type="protein sequence ID" value="CAB5052783.1"/>
    <property type="molecule type" value="Genomic_DNA"/>
</dbReference>
<evidence type="ECO:0000313" key="10">
    <source>
        <dbReference type="EMBL" id="CAB4930329.1"/>
    </source>
</evidence>
<evidence type="ECO:0000313" key="8">
    <source>
        <dbReference type="EMBL" id="CAB4755089.1"/>
    </source>
</evidence>
<dbReference type="EMBL" id="CAFBMV010000010">
    <property type="protein sequence ID" value="CAB4930329.1"/>
    <property type="molecule type" value="Genomic_DNA"/>
</dbReference>
<dbReference type="NCBIfam" id="TIGR00544">
    <property type="entry name" value="lgt"/>
    <property type="match status" value="1"/>
</dbReference>
<evidence type="ECO:0000313" key="11">
    <source>
        <dbReference type="EMBL" id="CAB5052783.1"/>
    </source>
</evidence>
<keyword evidence="1" id="KW-1003">Cell membrane</keyword>
<gene>
    <name evidence="7" type="ORF">UFOPK2289_00909</name>
    <name evidence="8" type="ORF">UFOPK2822_01067</name>
    <name evidence="9" type="ORF">UFOPK3346_00523</name>
    <name evidence="10" type="ORF">UFOPK3670_01246</name>
    <name evidence="11" type="ORF">UFOPK4308_00199</name>
</gene>
<feature type="transmembrane region" description="Helical" evidence="6">
    <location>
        <begin position="20"/>
        <end position="39"/>
    </location>
</feature>
<evidence type="ECO:0000313" key="9">
    <source>
        <dbReference type="EMBL" id="CAB4861969.1"/>
    </source>
</evidence>
<keyword evidence="3 6" id="KW-0812">Transmembrane</keyword>
<dbReference type="EMBL" id="CAFBLE010000003">
    <property type="protein sequence ID" value="CAB4861969.1"/>
    <property type="molecule type" value="Genomic_DNA"/>
</dbReference>
<feature type="transmembrane region" description="Helical" evidence="6">
    <location>
        <begin position="124"/>
        <end position="145"/>
    </location>
</feature>
<evidence type="ECO:0000256" key="2">
    <source>
        <dbReference type="ARBA" id="ARBA00022679"/>
    </source>
</evidence>
<evidence type="ECO:0000256" key="4">
    <source>
        <dbReference type="ARBA" id="ARBA00022989"/>
    </source>
</evidence>
<proteinExistence type="inferred from homology"/>
<dbReference type="AlphaFoldDB" id="A0A6J7THB7"/>
<reference evidence="11" key="1">
    <citation type="submission" date="2020-05" db="EMBL/GenBank/DDBJ databases">
        <authorList>
            <person name="Chiriac C."/>
            <person name="Salcher M."/>
            <person name="Ghai R."/>
            <person name="Kavagutti S V."/>
        </authorList>
    </citation>
    <scope>NUCLEOTIDE SEQUENCE</scope>
</reference>
<dbReference type="Pfam" id="PF01790">
    <property type="entry name" value="LGT"/>
    <property type="match status" value="1"/>
</dbReference>
<feature type="transmembrane region" description="Helical" evidence="6">
    <location>
        <begin position="92"/>
        <end position="112"/>
    </location>
</feature>
<name>A0A6J7THB7_9ZZZZ</name>
<sequence length="279" mass="31078">MHRFIPTPNISSFSVGPFTVHFYALCIVAGIAVAIFLGDKRYRKFGGAKNVVADVAIFAVPFGIIGGRIYHLITSPDDYFGANGNPMDAFKIWQGGLGIWGAIALGTLAAWWQHERLRKEGRAGLLSFAKFADALAPGVLLAQAIGRFGNWFNGELFGKPTTLPWGLEIPFFSRPMGYSQFHTFHPTFAYEALWCVVVALLILRLEKNFKPGQSFLFYIGAYCVGRFFFEILRIDTAHSIAGLRINAWMSIFVASAALWGFRRRSHFESPHIDEESGTL</sequence>
<evidence type="ECO:0000256" key="6">
    <source>
        <dbReference type="SAM" id="Phobius"/>
    </source>
</evidence>
<keyword evidence="5 6" id="KW-0472">Membrane</keyword>
<dbReference type="GO" id="GO:0042158">
    <property type="term" value="P:lipoprotein biosynthetic process"/>
    <property type="evidence" value="ECO:0007669"/>
    <property type="project" value="InterPro"/>
</dbReference>
<dbReference type="EMBL" id="CAEZZC010000015">
    <property type="protein sequence ID" value="CAB4755089.1"/>
    <property type="molecule type" value="Genomic_DNA"/>
</dbReference>
<accession>A0A6J7THB7</accession>
<evidence type="ECO:0000313" key="7">
    <source>
        <dbReference type="EMBL" id="CAB4667232.1"/>
    </source>
</evidence>
<protein>
    <submittedName>
        <fullName evidence="11">Unannotated protein</fullName>
    </submittedName>
</protein>
<evidence type="ECO:0000256" key="5">
    <source>
        <dbReference type="ARBA" id="ARBA00023136"/>
    </source>
</evidence>
<dbReference type="GO" id="GO:0005886">
    <property type="term" value="C:plasma membrane"/>
    <property type="evidence" value="ECO:0007669"/>
    <property type="project" value="InterPro"/>
</dbReference>
<keyword evidence="4 6" id="KW-1133">Transmembrane helix</keyword>
<dbReference type="PANTHER" id="PTHR30589:SF0">
    <property type="entry name" value="PHOSPHATIDYLGLYCEROL--PROLIPOPROTEIN DIACYLGLYCERYL TRANSFERASE"/>
    <property type="match status" value="1"/>
</dbReference>
<evidence type="ECO:0000256" key="3">
    <source>
        <dbReference type="ARBA" id="ARBA00022692"/>
    </source>
</evidence>